<dbReference type="Gene3D" id="1.10.10.60">
    <property type="entry name" value="Homeodomain-like"/>
    <property type="match status" value="1"/>
</dbReference>
<dbReference type="SUPFAM" id="SSF46689">
    <property type="entry name" value="Homeodomain-like"/>
    <property type="match status" value="1"/>
</dbReference>
<evidence type="ECO:0000313" key="2">
    <source>
        <dbReference type="EMBL" id="NDY56578.1"/>
    </source>
</evidence>
<gene>
    <name evidence="2" type="ORF">G3N56_07455</name>
</gene>
<keyword evidence="3" id="KW-1185">Reference proteome</keyword>
<dbReference type="EMBL" id="JAAGRQ010000023">
    <property type="protein sequence ID" value="NDY56578.1"/>
    <property type="molecule type" value="Genomic_DNA"/>
</dbReference>
<evidence type="ECO:0000313" key="3">
    <source>
        <dbReference type="Proteomes" id="UP000469724"/>
    </source>
</evidence>
<evidence type="ECO:0000259" key="1">
    <source>
        <dbReference type="Pfam" id="PF08765"/>
    </source>
</evidence>
<accession>A0A7K3NK47</accession>
<dbReference type="AlphaFoldDB" id="A0A7K3NK47"/>
<comment type="caution">
    <text evidence="2">The sequence shown here is derived from an EMBL/GenBank/DDBJ whole genome shotgun (WGS) entry which is preliminary data.</text>
</comment>
<sequence length="84" mass="9631">MRENELHAKLAERLGEECAWTAVEVIIGEWGGCRLDIPTGVDSRRRRRDGEIRRMFAMGLAVPDLVQRYGLSARHVRRIVTDVN</sequence>
<organism evidence="2 3">
    <name type="scientific">Desulfolutivibrio sulfodismutans</name>
    <dbReference type="NCBI Taxonomy" id="63561"/>
    <lineage>
        <taxon>Bacteria</taxon>
        <taxon>Pseudomonadati</taxon>
        <taxon>Thermodesulfobacteriota</taxon>
        <taxon>Desulfovibrionia</taxon>
        <taxon>Desulfovibrionales</taxon>
        <taxon>Desulfovibrionaceae</taxon>
        <taxon>Desulfolutivibrio</taxon>
    </lineage>
</organism>
<dbReference type="RefSeq" id="WP_163301631.1">
    <property type="nucleotide sequence ID" value="NZ_JAAGRQ010000023.1"/>
</dbReference>
<dbReference type="Proteomes" id="UP000469724">
    <property type="component" value="Unassembled WGS sequence"/>
</dbReference>
<protein>
    <submittedName>
        <fullName evidence="2">Transcriptional regulator</fullName>
    </submittedName>
</protein>
<dbReference type="InterPro" id="IPR014875">
    <property type="entry name" value="Mor_transcription_activator"/>
</dbReference>
<dbReference type="Pfam" id="PF08765">
    <property type="entry name" value="Mor"/>
    <property type="match status" value="1"/>
</dbReference>
<proteinExistence type="predicted"/>
<name>A0A7K3NK47_9BACT</name>
<reference evidence="2 3" key="1">
    <citation type="submission" date="2020-02" db="EMBL/GenBank/DDBJ databases">
        <title>Comparative genomics of sulfur disproportionating microorganisms.</title>
        <authorList>
            <person name="Ward L.M."/>
            <person name="Bertran E."/>
            <person name="Johnston D.T."/>
        </authorList>
    </citation>
    <scope>NUCLEOTIDE SEQUENCE [LARGE SCALE GENOMIC DNA]</scope>
    <source>
        <strain evidence="2 3">DSM 3696</strain>
    </source>
</reference>
<dbReference type="InterPro" id="IPR009057">
    <property type="entry name" value="Homeodomain-like_sf"/>
</dbReference>
<feature type="domain" description="Mor transcription activator" evidence="1">
    <location>
        <begin position="10"/>
        <end position="83"/>
    </location>
</feature>